<sequence>MAIKKFYRIGCCGYPVAKKKYYENFDCVELNTTFYQIPKKETAEKWRKEANNNFEFIIKAFQLITHPPTSLTYKRLKEKIKNKENYGFFKPTDEVFSAFERTYQISKILNCDKILFQTPVSFKPNKENLLNLRKFFSTIKKDYPKNLNYILEVRGKEWTDEIIKEICEEFNLIHCTDPLKRKPVFGKFNYFRLHGEYKNEKIIYYHNYTVEELKTIKKACDKELNYVMFNNSNMFLDALKFKDLVF</sequence>
<dbReference type="Gene3D" id="3.20.20.410">
    <property type="entry name" value="Protein of unknown function UPF0759"/>
    <property type="match status" value="1"/>
</dbReference>
<organism evidence="1">
    <name type="scientific">candidate division WOR-3 bacterium</name>
    <dbReference type="NCBI Taxonomy" id="2052148"/>
    <lineage>
        <taxon>Bacteria</taxon>
        <taxon>Bacteria division WOR-3</taxon>
    </lineage>
</organism>
<gene>
    <name evidence="1" type="ORF">ENU74_00210</name>
</gene>
<protein>
    <submittedName>
        <fullName evidence="1">DUF72 domain-containing protein</fullName>
    </submittedName>
</protein>
<reference evidence="1" key="1">
    <citation type="journal article" date="2020" name="mSystems">
        <title>Genome- and Community-Level Interaction Insights into Carbon Utilization and Element Cycling Functions of Hydrothermarchaeota in Hydrothermal Sediment.</title>
        <authorList>
            <person name="Zhou Z."/>
            <person name="Liu Y."/>
            <person name="Xu W."/>
            <person name="Pan J."/>
            <person name="Luo Z.H."/>
            <person name="Li M."/>
        </authorList>
    </citation>
    <scope>NUCLEOTIDE SEQUENCE [LARGE SCALE GENOMIC DNA]</scope>
    <source>
        <strain evidence="1">SpSt-697</strain>
    </source>
</reference>
<dbReference type="SUPFAM" id="SSF117396">
    <property type="entry name" value="TM1631-like"/>
    <property type="match status" value="1"/>
</dbReference>
<dbReference type="Pfam" id="PF01904">
    <property type="entry name" value="DUF72"/>
    <property type="match status" value="1"/>
</dbReference>
<accession>A0A7V4E3B6</accession>
<dbReference type="InterPro" id="IPR036520">
    <property type="entry name" value="UPF0759_sf"/>
</dbReference>
<comment type="caution">
    <text evidence="1">The sequence shown here is derived from an EMBL/GenBank/DDBJ whole genome shotgun (WGS) entry which is preliminary data.</text>
</comment>
<evidence type="ECO:0000313" key="1">
    <source>
        <dbReference type="EMBL" id="HGK63015.1"/>
    </source>
</evidence>
<name>A0A7V4E3B6_UNCW3</name>
<proteinExistence type="predicted"/>
<dbReference type="PANTHER" id="PTHR30348">
    <property type="entry name" value="UNCHARACTERIZED PROTEIN YECE"/>
    <property type="match status" value="1"/>
</dbReference>
<dbReference type="AlphaFoldDB" id="A0A7V4E3B6"/>
<dbReference type="InterPro" id="IPR002763">
    <property type="entry name" value="DUF72"/>
</dbReference>
<dbReference type="EMBL" id="DTDR01000007">
    <property type="protein sequence ID" value="HGK63015.1"/>
    <property type="molecule type" value="Genomic_DNA"/>
</dbReference>
<dbReference type="PANTHER" id="PTHR30348:SF4">
    <property type="entry name" value="DUF72 DOMAIN-CONTAINING PROTEIN"/>
    <property type="match status" value="1"/>
</dbReference>